<evidence type="ECO:0000313" key="3">
    <source>
        <dbReference type="Proteomes" id="UP001321445"/>
    </source>
</evidence>
<keyword evidence="3" id="KW-1185">Reference proteome</keyword>
<organism evidence="2 3">
    <name type="scientific">Hydrogenimonas cancrithermarum</name>
    <dbReference type="NCBI Taxonomy" id="2993563"/>
    <lineage>
        <taxon>Bacteria</taxon>
        <taxon>Pseudomonadati</taxon>
        <taxon>Campylobacterota</taxon>
        <taxon>Epsilonproteobacteria</taxon>
        <taxon>Campylobacterales</taxon>
        <taxon>Hydrogenimonadaceae</taxon>
        <taxon>Hydrogenimonas</taxon>
    </lineage>
</organism>
<name>A0ABM8FPB0_9BACT</name>
<proteinExistence type="predicted"/>
<sequence length="143" mass="16669">MTLMKAVYELKCRGIKDIEVRLIGSGPTMASCKKYIAEHGLDKMVVFEKEVDHRQLNEFYNSLDLFVLPSYYEAFGCVYTEAMQTGVPIVAVKNQGIEEVLKEKDKKLSLISKGDYRHMADLTEFRYNYRSKLVKYIIYIKQF</sequence>
<dbReference type="InterPro" id="IPR001296">
    <property type="entry name" value="Glyco_trans_1"/>
</dbReference>
<dbReference type="PANTHER" id="PTHR45947">
    <property type="entry name" value="SULFOQUINOVOSYL TRANSFERASE SQD2"/>
    <property type="match status" value="1"/>
</dbReference>
<gene>
    <name evidence="2" type="ORF">HCR_18550</name>
</gene>
<evidence type="ECO:0000259" key="1">
    <source>
        <dbReference type="Pfam" id="PF00534"/>
    </source>
</evidence>
<dbReference type="InterPro" id="IPR050194">
    <property type="entry name" value="Glycosyltransferase_grp1"/>
</dbReference>
<protein>
    <recommendedName>
        <fullName evidence="1">Glycosyl transferase family 1 domain-containing protein</fullName>
    </recommendedName>
</protein>
<dbReference type="PANTHER" id="PTHR45947:SF3">
    <property type="entry name" value="SULFOQUINOVOSYL TRANSFERASE SQD2"/>
    <property type="match status" value="1"/>
</dbReference>
<evidence type="ECO:0000313" key="2">
    <source>
        <dbReference type="EMBL" id="BDY13543.1"/>
    </source>
</evidence>
<dbReference type="EMBL" id="AP027370">
    <property type="protein sequence ID" value="BDY13543.1"/>
    <property type="molecule type" value="Genomic_DNA"/>
</dbReference>
<reference evidence="2 3" key="1">
    <citation type="submission" date="2023-03" db="EMBL/GenBank/DDBJ databases">
        <title>Description of Hydrogenimonas sp. ISO32.</title>
        <authorList>
            <person name="Mino S."/>
            <person name="Fukazawa S."/>
            <person name="Sawabe T."/>
        </authorList>
    </citation>
    <scope>NUCLEOTIDE SEQUENCE [LARGE SCALE GENOMIC DNA]</scope>
    <source>
        <strain evidence="2 3">ISO32</strain>
    </source>
</reference>
<dbReference type="Gene3D" id="3.40.50.2000">
    <property type="entry name" value="Glycogen Phosphorylase B"/>
    <property type="match status" value="1"/>
</dbReference>
<dbReference type="Proteomes" id="UP001321445">
    <property type="component" value="Chromosome"/>
</dbReference>
<accession>A0ABM8FPB0</accession>
<dbReference type="SUPFAM" id="SSF53756">
    <property type="entry name" value="UDP-Glycosyltransferase/glycogen phosphorylase"/>
    <property type="match status" value="1"/>
</dbReference>
<dbReference type="Pfam" id="PF00534">
    <property type="entry name" value="Glycos_transf_1"/>
    <property type="match status" value="1"/>
</dbReference>
<dbReference type="PROSITE" id="PS51257">
    <property type="entry name" value="PROKAR_LIPOPROTEIN"/>
    <property type="match status" value="1"/>
</dbReference>
<feature type="domain" description="Glycosyl transferase family 1" evidence="1">
    <location>
        <begin position="3"/>
        <end position="122"/>
    </location>
</feature>